<sequence>MTAQALRTKYPKFIYESFSADSNTLKFNYSISKHRFTHQISFENLKLDNLIFHLGLAEMFSYWKLTCSPNIEIKAGYLSPKQIKFWEKLLIKGMGQYFYENKIDFTKPGFLKITSSTNKPVNLTEKLDNWTTNSVLVPLGGGKDSIVTAELLKKHFDIQPIIVHPTTPASIRISKLITNTPPIIVRRILDPYMLELTKQGYLTGHIPYSAILAFIFLLPGHQYIAVSQERSSDEGNVEYLGHTINHQYSKTLEFETDFNNYIKDTGISYFSFLRPLYELQITKLFSKMPQYFKEFRSCNRNQQQDSWCGHCPKCVSTALLLSPFLSKDKIIEIIGTYPPDNPSNPDLRKIKPFECVLTRAEAEACYTGQGLDAILSSWQDNPNMPKEFAKILKGAYF</sequence>
<dbReference type="EMBL" id="MEXN01000001">
    <property type="protein sequence ID" value="OGD04305.1"/>
    <property type="molecule type" value="Genomic_DNA"/>
</dbReference>
<dbReference type="STRING" id="1797259.A2989_04680"/>
<accession>A0A1F4ZDS5</accession>
<dbReference type="InterPro" id="IPR058740">
    <property type="entry name" value="MurL_N"/>
</dbReference>
<feature type="domain" description="MurL C-terminal" evidence="1">
    <location>
        <begin position="295"/>
        <end position="365"/>
    </location>
</feature>
<evidence type="ECO:0000259" key="1">
    <source>
        <dbReference type="Pfam" id="PF26298"/>
    </source>
</evidence>
<feature type="domain" description="MurL N-terminal" evidence="2">
    <location>
        <begin position="8"/>
        <end position="271"/>
    </location>
</feature>
<dbReference type="Pfam" id="PF26299">
    <property type="entry name" value="MurL_N"/>
    <property type="match status" value="1"/>
</dbReference>
<reference evidence="3 4" key="1">
    <citation type="journal article" date="2016" name="Nat. Commun.">
        <title>Thousands of microbial genomes shed light on interconnected biogeochemical processes in an aquifer system.</title>
        <authorList>
            <person name="Anantharaman K."/>
            <person name="Brown C.T."/>
            <person name="Hug L.A."/>
            <person name="Sharon I."/>
            <person name="Castelle C.J."/>
            <person name="Probst A.J."/>
            <person name="Thomas B.C."/>
            <person name="Singh A."/>
            <person name="Wilkins M.J."/>
            <person name="Karaoz U."/>
            <person name="Brodie E.L."/>
            <person name="Williams K.H."/>
            <person name="Hubbard S.S."/>
            <person name="Banfield J.F."/>
        </authorList>
    </citation>
    <scope>NUCLEOTIDE SEQUENCE [LARGE SCALE GENOMIC DNA]</scope>
</reference>
<proteinExistence type="predicted"/>
<protein>
    <recommendedName>
        <fullName evidence="5">UDP-N-acetyl-alpha-D-muramoyl-L-alanyl-L-glutamate epimerase</fullName>
    </recommendedName>
</protein>
<gene>
    <name evidence="3" type="ORF">A2989_04680</name>
</gene>
<dbReference type="AlphaFoldDB" id="A0A1F4ZDS5"/>
<dbReference type="InterPro" id="IPR058741">
    <property type="entry name" value="MurL_C"/>
</dbReference>
<evidence type="ECO:0008006" key="5">
    <source>
        <dbReference type="Google" id="ProtNLM"/>
    </source>
</evidence>
<evidence type="ECO:0000313" key="3">
    <source>
        <dbReference type="EMBL" id="OGD04305.1"/>
    </source>
</evidence>
<evidence type="ECO:0000313" key="4">
    <source>
        <dbReference type="Proteomes" id="UP000177080"/>
    </source>
</evidence>
<dbReference type="Pfam" id="PF26298">
    <property type="entry name" value="MurL_epimerase_C"/>
    <property type="match status" value="1"/>
</dbReference>
<organism evidence="3 4">
    <name type="scientific">Candidatus Amesbacteria bacterium RIFCSPLOWO2_01_FULL_48_25</name>
    <dbReference type="NCBI Taxonomy" id="1797259"/>
    <lineage>
        <taxon>Bacteria</taxon>
        <taxon>Candidatus Amesiibacteriota</taxon>
    </lineage>
</organism>
<comment type="caution">
    <text evidence="3">The sequence shown here is derived from an EMBL/GenBank/DDBJ whole genome shotgun (WGS) entry which is preliminary data.</text>
</comment>
<evidence type="ECO:0000259" key="2">
    <source>
        <dbReference type="Pfam" id="PF26299"/>
    </source>
</evidence>
<name>A0A1F4ZDS5_9BACT</name>
<dbReference type="Proteomes" id="UP000177080">
    <property type="component" value="Unassembled WGS sequence"/>
</dbReference>